<protein>
    <submittedName>
        <fullName evidence="2">Uncharacterized protein</fullName>
    </submittedName>
</protein>
<comment type="caution">
    <text evidence="2">The sequence shown here is derived from an EMBL/GenBank/DDBJ whole genome shotgun (WGS) entry which is preliminary data.</text>
</comment>
<feature type="compositionally biased region" description="Basic and acidic residues" evidence="1">
    <location>
        <begin position="23"/>
        <end position="34"/>
    </location>
</feature>
<gene>
    <name evidence="2" type="ORF">V1477_015629</name>
</gene>
<evidence type="ECO:0000256" key="1">
    <source>
        <dbReference type="SAM" id="MobiDB-lite"/>
    </source>
</evidence>
<dbReference type="AlphaFoldDB" id="A0ABD2BAP9"/>
<feature type="region of interest" description="Disordered" evidence="1">
    <location>
        <begin position="1"/>
        <end position="34"/>
    </location>
</feature>
<feature type="region of interest" description="Disordered" evidence="1">
    <location>
        <begin position="98"/>
        <end position="131"/>
    </location>
</feature>
<keyword evidence="3" id="KW-1185">Reference proteome</keyword>
<reference evidence="2 3" key="1">
    <citation type="journal article" date="2024" name="Ann. Entomol. Soc. Am.">
        <title>Genomic analyses of the southern and eastern yellowjacket wasps (Hymenoptera: Vespidae) reveal evolutionary signatures of social life.</title>
        <authorList>
            <person name="Catto M.A."/>
            <person name="Caine P.B."/>
            <person name="Orr S.E."/>
            <person name="Hunt B.G."/>
            <person name="Goodisman M.A.D."/>
        </authorList>
    </citation>
    <scope>NUCLEOTIDE SEQUENCE [LARGE SCALE GENOMIC DNA]</scope>
    <source>
        <strain evidence="2">232</strain>
        <tissue evidence="2">Head and thorax</tissue>
    </source>
</reference>
<name>A0ABD2BAP9_VESMC</name>
<evidence type="ECO:0000313" key="2">
    <source>
        <dbReference type="EMBL" id="KAL2729818.1"/>
    </source>
</evidence>
<feature type="compositionally biased region" description="Basic and acidic residues" evidence="1">
    <location>
        <begin position="98"/>
        <end position="108"/>
    </location>
</feature>
<sequence length="131" mass="14856">MELLNREKGVLARAEVGGSAKGRNREGRNDDAPRRYLPAAFILDRGEKFGKDNARIENTRKGTRYEEGRKEGRKKFPNMVGIAKDVGRRLEWQAGKAKNVERKGKELGAKPPFPSVVRYSPAIRRPRSRLP</sequence>
<evidence type="ECO:0000313" key="3">
    <source>
        <dbReference type="Proteomes" id="UP001607303"/>
    </source>
</evidence>
<feature type="compositionally biased region" description="Basic and acidic residues" evidence="1">
    <location>
        <begin position="1"/>
        <end position="10"/>
    </location>
</feature>
<accession>A0ABD2BAP9</accession>
<organism evidence="2 3">
    <name type="scientific">Vespula maculifrons</name>
    <name type="common">Eastern yellow jacket</name>
    <name type="synonym">Wasp</name>
    <dbReference type="NCBI Taxonomy" id="7453"/>
    <lineage>
        <taxon>Eukaryota</taxon>
        <taxon>Metazoa</taxon>
        <taxon>Ecdysozoa</taxon>
        <taxon>Arthropoda</taxon>
        <taxon>Hexapoda</taxon>
        <taxon>Insecta</taxon>
        <taxon>Pterygota</taxon>
        <taxon>Neoptera</taxon>
        <taxon>Endopterygota</taxon>
        <taxon>Hymenoptera</taxon>
        <taxon>Apocrita</taxon>
        <taxon>Aculeata</taxon>
        <taxon>Vespoidea</taxon>
        <taxon>Vespidae</taxon>
        <taxon>Vespinae</taxon>
        <taxon>Vespula</taxon>
    </lineage>
</organism>
<dbReference type="EMBL" id="JAYRBN010000091">
    <property type="protein sequence ID" value="KAL2729818.1"/>
    <property type="molecule type" value="Genomic_DNA"/>
</dbReference>
<dbReference type="Proteomes" id="UP001607303">
    <property type="component" value="Unassembled WGS sequence"/>
</dbReference>
<proteinExistence type="predicted"/>